<evidence type="ECO:0000313" key="3">
    <source>
        <dbReference type="Proteomes" id="UP000316726"/>
    </source>
</evidence>
<proteinExistence type="predicted"/>
<dbReference type="InterPro" id="IPR004127">
    <property type="entry name" value="Prefoldin_subunit_alpha"/>
</dbReference>
<name>A0A5B8ML81_9CHLO</name>
<dbReference type="AlphaFoldDB" id="A0A5B8ML81"/>
<dbReference type="InterPro" id="IPR009053">
    <property type="entry name" value="Prefoldin"/>
</dbReference>
<evidence type="ECO:0000313" key="2">
    <source>
        <dbReference type="EMBL" id="QDZ21378.1"/>
    </source>
</evidence>
<dbReference type="EMBL" id="CP031038">
    <property type="protein sequence ID" value="QDZ21378.1"/>
    <property type="molecule type" value="Genomic_DNA"/>
</dbReference>
<accession>A0A5B8ML81</accession>
<dbReference type="GO" id="GO:0006457">
    <property type="term" value="P:protein folding"/>
    <property type="evidence" value="ECO:0007669"/>
    <property type="project" value="UniProtKB-ARBA"/>
</dbReference>
<keyword evidence="3" id="KW-1185">Reference proteome</keyword>
<protein>
    <recommendedName>
        <fullName evidence="4">Prefoldin</fullName>
    </recommendedName>
</protein>
<gene>
    <name evidence="2" type="ORF">A3770_05p38960</name>
    <name evidence="1" type="ORF">CPRI1469_LOCUS7503</name>
</gene>
<sequence>MAEERMGDVDAREVLEKVVQYRKFLHERLVPDLNDAVEQRSKLEEEIEDWKGLEASISTPTGEETALVDLGAGVFAEGRVHDPRTMYVSIGLGFFVQCSAEEGLGMARERVQILQERKLKAEDSITSIQGSISLVTQGIEELKRL</sequence>
<dbReference type="CDD" id="cd23158">
    <property type="entry name" value="Prefoldin_UXT"/>
    <property type="match status" value="1"/>
</dbReference>
<dbReference type="GO" id="GO:0009409">
    <property type="term" value="P:response to cold"/>
    <property type="evidence" value="ECO:0007669"/>
    <property type="project" value="UniProtKB-ARBA"/>
</dbReference>
<dbReference type="EMBL" id="HBHL01011354">
    <property type="protein sequence ID" value="CAD9718637.1"/>
    <property type="molecule type" value="Transcribed_RNA"/>
</dbReference>
<dbReference type="SUPFAM" id="SSF46579">
    <property type="entry name" value="Prefoldin"/>
    <property type="match status" value="1"/>
</dbReference>
<organism evidence="2 3">
    <name type="scientific">Chloropicon primus</name>
    <dbReference type="NCBI Taxonomy" id="1764295"/>
    <lineage>
        <taxon>Eukaryota</taxon>
        <taxon>Viridiplantae</taxon>
        <taxon>Chlorophyta</taxon>
        <taxon>Chloropicophyceae</taxon>
        <taxon>Chloropicales</taxon>
        <taxon>Chloropicaceae</taxon>
        <taxon>Chloropicon</taxon>
    </lineage>
</organism>
<dbReference type="Gene3D" id="1.10.287.370">
    <property type="match status" value="1"/>
</dbReference>
<dbReference type="Proteomes" id="UP000316726">
    <property type="component" value="Chromosome 5"/>
</dbReference>
<reference evidence="1" key="2">
    <citation type="submission" date="2021-01" db="EMBL/GenBank/DDBJ databases">
        <authorList>
            <person name="Corre E."/>
            <person name="Pelletier E."/>
            <person name="Niang G."/>
            <person name="Scheremetjew M."/>
            <person name="Finn R."/>
            <person name="Kale V."/>
            <person name="Holt S."/>
            <person name="Cochrane G."/>
            <person name="Meng A."/>
            <person name="Brown T."/>
            <person name="Cohen L."/>
        </authorList>
    </citation>
    <scope>NUCLEOTIDE SEQUENCE</scope>
    <source>
        <strain evidence="1">CCMP1205</strain>
    </source>
</reference>
<evidence type="ECO:0000313" key="1">
    <source>
        <dbReference type="EMBL" id="CAD9718637.1"/>
    </source>
</evidence>
<evidence type="ECO:0008006" key="4">
    <source>
        <dbReference type="Google" id="ProtNLM"/>
    </source>
</evidence>
<dbReference type="STRING" id="1764295.A0A5B8ML81"/>
<dbReference type="Pfam" id="PF02996">
    <property type="entry name" value="Prefoldin"/>
    <property type="match status" value="1"/>
</dbReference>
<dbReference type="OrthoDB" id="2015634at2759"/>
<reference evidence="2 3" key="1">
    <citation type="submission" date="2018-07" db="EMBL/GenBank/DDBJ databases">
        <title>The complete nuclear genome of the prasinophyte Chloropicon primus (CCMP1205).</title>
        <authorList>
            <person name="Pombert J.-F."/>
            <person name="Otis C."/>
            <person name="Turmel M."/>
            <person name="Lemieux C."/>
        </authorList>
    </citation>
    <scope>NUCLEOTIDE SEQUENCE [LARGE SCALE GENOMIC DNA]</scope>
    <source>
        <strain evidence="2 3">CCMP1205</strain>
    </source>
</reference>